<dbReference type="Pfam" id="PF01252">
    <property type="entry name" value="Peptidase_A8"/>
    <property type="match status" value="1"/>
</dbReference>
<evidence type="ECO:0000256" key="5">
    <source>
        <dbReference type="ARBA" id="ARBA00022750"/>
    </source>
</evidence>
<keyword evidence="12" id="KW-0449">Lipoprotein</keyword>
<dbReference type="eggNOG" id="COG0597">
    <property type="taxonomic scope" value="Bacteria"/>
</dbReference>
<keyword evidence="4 9" id="KW-0812">Transmembrane</keyword>
<evidence type="ECO:0000256" key="2">
    <source>
        <dbReference type="ARBA" id="ARBA00022475"/>
    </source>
</evidence>
<dbReference type="Proteomes" id="UP000009220">
    <property type="component" value="Chromosome"/>
</dbReference>
<keyword evidence="3 9" id="KW-0645">Protease</keyword>
<dbReference type="GO" id="GO:0006508">
    <property type="term" value="P:proteolysis"/>
    <property type="evidence" value="ECO:0007669"/>
    <property type="project" value="UniProtKB-KW"/>
</dbReference>
<evidence type="ECO:0000313" key="13">
    <source>
        <dbReference type="Proteomes" id="UP000009220"/>
    </source>
</evidence>
<comment type="similarity">
    <text evidence="1 9 11">Belongs to the peptidase A8 family.</text>
</comment>
<evidence type="ECO:0000256" key="4">
    <source>
        <dbReference type="ARBA" id="ARBA00022692"/>
    </source>
</evidence>
<reference evidence="12 13" key="1">
    <citation type="journal article" date="2011" name="J. Bacteriol.">
        <title>Draft genome of the psychrotolerant acidophile Acidithiobacillus ferrivorans SS3.</title>
        <authorList>
            <person name="Liljeqvist M."/>
            <person name="Valdes J."/>
            <person name="Holmes D.S."/>
            <person name="Dopson M."/>
        </authorList>
    </citation>
    <scope>NUCLEOTIDE SEQUENCE [LARGE SCALE GENOMIC DNA]</scope>
    <source>
        <strain evidence="12 13">SS3</strain>
    </source>
</reference>
<comment type="catalytic activity">
    <reaction evidence="9 10">
        <text>Release of signal peptides from bacterial membrane prolipoproteins. Hydrolyzes -Xaa-Yaa-Zaa-|-(S,diacylglyceryl)Cys-, in which Xaa is hydrophobic (preferably Leu), and Yaa (Ala or Ser) and Zaa (Gly or Ala) have small, neutral side chains.</text>
        <dbReference type="EC" id="3.4.23.36"/>
    </reaction>
</comment>
<keyword evidence="7 9" id="KW-1133">Transmembrane helix</keyword>
<gene>
    <name evidence="9" type="primary">lspA</name>
    <name evidence="12" type="ORF">Acife_1494</name>
</gene>
<dbReference type="PROSITE" id="PS00855">
    <property type="entry name" value="SPASE_II"/>
    <property type="match status" value="1"/>
</dbReference>
<feature type="transmembrane region" description="Helical" evidence="9">
    <location>
        <begin position="89"/>
        <end position="111"/>
    </location>
</feature>
<proteinExistence type="inferred from homology"/>
<dbReference type="STRING" id="743299.Acife_1494"/>
<dbReference type="KEGG" id="afi:Acife_1494"/>
<feature type="active site" evidence="9">
    <location>
        <position position="116"/>
    </location>
</feature>
<evidence type="ECO:0000256" key="9">
    <source>
        <dbReference type="HAMAP-Rule" id="MF_00161"/>
    </source>
</evidence>
<keyword evidence="6 9" id="KW-0378">Hydrolase</keyword>
<keyword evidence="5 9" id="KW-0064">Aspartyl protease</keyword>
<feature type="transmembrane region" description="Helical" evidence="9">
    <location>
        <begin position="131"/>
        <end position="150"/>
    </location>
</feature>
<dbReference type="EMBL" id="CP002985">
    <property type="protein sequence ID" value="AEM47638.1"/>
    <property type="molecule type" value="Genomic_DNA"/>
</dbReference>
<dbReference type="NCBIfam" id="TIGR00077">
    <property type="entry name" value="lspA"/>
    <property type="match status" value="1"/>
</dbReference>
<comment type="subcellular location">
    <subcellularLocation>
        <location evidence="9">Cell membrane</location>
        <topology evidence="9">Multi-pass membrane protein</topology>
    </subcellularLocation>
</comment>
<dbReference type="InterPro" id="IPR001872">
    <property type="entry name" value="Peptidase_A8"/>
</dbReference>
<evidence type="ECO:0000313" key="12">
    <source>
        <dbReference type="EMBL" id="AEM47638.1"/>
    </source>
</evidence>
<sequence length="156" mass="17079">MPMLRMAVSALIALSLDLFSEFVIIHWLDLPSVHTIHVWPPYLNLVMAWNTGIDFGLMSNYGGRWLLVAFPIAVSLGLTAWVSNKRGWILPLATGVVVGGALGNAFDRVFYGAVVDYLNMSCCGINNPYSFNVADVLITCGTVFIAIGIGRDRRES</sequence>
<dbReference type="UniPathway" id="UPA00665"/>
<dbReference type="GO" id="GO:0004190">
    <property type="term" value="F:aspartic-type endopeptidase activity"/>
    <property type="evidence" value="ECO:0007669"/>
    <property type="project" value="UniProtKB-UniRule"/>
</dbReference>
<feature type="active site" evidence="9">
    <location>
        <position position="135"/>
    </location>
</feature>
<name>G0JRP5_9PROT</name>
<dbReference type="PANTHER" id="PTHR33695:SF1">
    <property type="entry name" value="LIPOPROTEIN SIGNAL PEPTIDASE"/>
    <property type="match status" value="1"/>
</dbReference>
<feature type="transmembrane region" description="Helical" evidence="9">
    <location>
        <begin position="65"/>
        <end position="82"/>
    </location>
</feature>
<dbReference type="HOGENOM" id="CLU_083252_4_1_6"/>
<comment type="pathway">
    <text evidence="9">Protein modification; lipoprotein biosynthesis (signal peptide cleavage).</text>
</comment>
<comment type="function">
    <text evidence="9 10">This protein specifically catalyzes the removal of signal peptides from prolipoproteins.</text>
</comment>
<keyword evidence="8 9" id="KW-0472">Membrane</keyword>
<organism evidence="12 13">
    <name type="scientific">Acidithiobacillus ferrivorans SS3</name>
    <dbReference type="NCBI Taxonomy" id="743299"/>
    <lineage>
        <taxon>Bacteria</taxon>
        <taxon>Pseudomonadati</taxon>
        <taxon>Pseudomonadota</taxon>
        <taxon>Acidithiobacillia</taxon>
        <taxon>Acidithiobacillales</taxon>
        <taxon>Acidithiobacillaceae</taxon>
        <taxon>Acidithiobacillus</taxon>
    </lineage>
</organism>
<dbReference type="RefSeq" id="WP_014028895.1">
    <property type="nucleotide sequence ID" value="NC_015942.1"/>
</dbReference>
<keyword evidence="2 9" id="KW-1003">Cell membrane</keyword>
<evidence type="ECO:0000256" key="8">
    <source>
        <dbReference type="ARBA" id="ARBA00023136"/>
    </source>
</evidence>
<evidence type="ECO:0000256" key="10">
    <source>
        <dbReference type="RuleBase" id="RU000594"/>
    </source>
</evidence>
<dbReference type="EC" id="3.4.23.36" evidence="9"/>
<protein>
    <recommendedName>
        <fullName evidence="9">Lipoprotein signal peptidase</fullName>
        <ecNumber evidence="9">3.4.23.36</ecNumber>
    </recommendedName>
    <alternativeName>
        <fullName evidence="9">Prolipoprotein signal peptidase</fullName>
    </alternativeName>
    <alternativeName>
        <fullName evidence="9">Signal peptidase II</fullName>
        <shortName evidence="9">SPase II</shortName>
    </alternativeName>
</protein>
<evidence type="ECO:0000256" key="11">
    <source>
        <dbReference type="RuleBase" id="RU004181"/>
    </source>
</evidence>
<dbReference type="HAMAP" id="MF_00161">
    <property type="entry name" value="LspA"/>
    <property type="match status" value="1"/>
</dbReference>
<comment type="caution">
    <text evidence="9">Lacks conserved residue(s) required for the propagation of feature annotation.</text>
</comment>
<dbReference type="AlphaFoldDB" id="G0JRP5"/>
<accession>G0JRP5</accession>
<dbReference type="GO" id="GO:0005886">
    <property type="term" value="C:plasma membrane"/>
    <property type="evidence" value="ECO:0007669"/>
    <property type="project" value="UniProtKB-SubCell"/>
</dbReference>
<evidence type="ECO:0000256" key="7">
    <source>
        <dbReference type="ARBA" id="ARBA00022989"/>
    </source>
</evidence>
<evidence type="ECO:0000256" key="1">
    <source>
        <dbReference type="ARBA" id="ARBA00006139"/>
    </source>
</evidence>
<evidence type="ECO:0000256" key="3">
    <source>
        <dbReference type="ARBA" id="ARBA00022670"/>
    </source>
</evidence>
<dbReference type="PRINTS" id="PR00781">
    <property type="entry name" value="LIPOSIGPTASE"/>
</dbReference>
<dbReference type="PANTHER" id="PTHR33695">
    <property type="entry name" value="LIPOPROTEIN SIGNAL PEPTIDASE"/>
    <property type="match status" value="1"/>
</dbReference>
<evidence type="ECO:0000256" key="6">
    <source>
        <dbReference type="ARBA" id="ARBA00022801"/>
    </source>
</evidence>